<dbReference type="InterPro" id="IPR036812">
    <property type="entry name" value="NAD(P)_OxRdtase_dom_sf"/>
</dbReference>
<dbReference type="GO" id="GO:0005829">
    <property type="term" value="C:cytosol"/>
    <property type="evidence" value="ECO:0007669"/>
    <property type="project" value="TreeGrafter"/>
</dbReference>
<evidence type="ECO:0000259" key="1">
    <source>
        <dbReference type="Pfam" id="PF00248"/>
    </source>
</evidence>
<organism evidence="2 3">
    <name type="scientific">Pontimonas salivibrio</name>
    <dbReference type="NCBI Taxonomy" id="1159327"/>
    <lineage>
        <taxon>Bacteria</taxon>
        <taxon>Bacillati</taxon>
        <taxon>Actinomycetota</taxon>
        <taxon>Actinomycetes</taxon>
        <taxon>Micrococcales</taxon>
        <taxon>Microbacteriaceae</taxon>
        <taxon>Pontimonas</taxon>
    </lineage>
</organism>
<dbReference type="EMBL" id="CP026923">
    <property type="protein sequence ID" value="AVG24307.1"/>
    <property type="molecule type" value="Genomic_DNA"/>
</dbReference>
<dbReference type="InterPro" id="IPR023210">
    <property type="entry name" value="NADP_OxRdtase_dom"/>
</dbReference>
<evidence type="ECO:0000313" key="3">
    <source>
        <dbReference type="Proteomes" id="UP000243077"/>
    </source>
</evidence>
<feature type="domain" description="NADP-dependent oxidoreductase" evidence="1">
    <location>
        <begin position="20"/>
        <end position="314"/>
    </location>
</feature>
<proteinExistence type="predicted"/>
<sequence>MATHQDQVSFGRAGLTVSALGVGCAPLGGLFSSVSDQDVDELIARALDIGVTYFDTAPFYGHGSSERRIGKGLAKVPRSAFRLSTKVGRVLEPGQSTEPNEYVDLDPFIPVFDYTPSGIRRSFESSLERLGIDSIDILYIHDPDDYLDQAINEAYPELDKMRREGLISSIGVGTNLAEIGTRFVRETDIDVALVAGRFTVLDQIALDEFLPEAHRRDVSVLGAGVFNSGVLVNPVEGATYNYAPASQEILERTRAIHDAIAPYGVPVEAVGLQFPLRHPATKAVLTGVRTAAELDTNVKAFDTEVPEQLWTDLEDKGLIRPLGL</sequence>
<dbReference type="KEGG" id="psai:C3B54_111364"/>
<keyword evidence="3" id="KW-1185">Reference proteome</keyword>
<dbReference type="PANTHER" id="PTHR42686:SF1">
    <property type="entry name" value="GH17980P-RELATED"/>
    <property type="match status" value="1"/>
</dbReference>
<dbReference type="RefSeq" id="WP_104913806.1">
    <property type="nucleotide sequence ID" value="NZ_CP026923.1"/>
</dbReference>
<protein>
    <submittedName>
        <fullName evidence="2">Oxidoreductase</fullName>
    </submittedName>
</protein>
<gene>
    <name evidence="2" type="ORF">C3B54_111364</name>
</gene>
<dbReference type="Gene3D" id="3.20.20.100">
    <property type="entry name" value="NADP-dependent oxidoreductase domain"/>
    <property type="match status" value="1"/>
</dbReference>
<dbReference type="AlphaFoldDB" id="A0A2L2BRQ0"/>
<dbReference type="InterPro" id="IPR020471">
    <property type="entry name" value="AKR"/>
</dbReference>
<dbReference type="SUPFAM" id="SSF51430">
    <property type="entry name" value="NAD(P)-linked oxidoreductase"/>
    <property type="match status" value="1"/>
</dbReference>
<name>A0A2L2BRQ0_9MICO</name>
<reference evidence="2 3" key="1">
    <citation type="submission" date="2018-02" db="EMBL/GenBank/DDBJ databases">
        <title>Complete genome of the streamlined marine actinobacterium Pontimonas salivibrio CL-TW6 adapted to coastal planktonic lifestype.</title>
        <authorList>
            <person name="Cho B.C."/>
            <person name="Hardies S.C."/>
            <person name="Jang G.I."/>
            <person name="Hwang C.Y."/>
        </authorList>
    </citation>
    <scope>NUCLEOTIDE SEQUENCE [LARGE SCALE GENOMIC DNA]</scope>
    <source>
        <strain evidence="2 3">CL-TW6</strain>
    </source>
</reference>
<accession>A0A2L2BRQ0</accession>
<dbReference type="Proteomes" id="UP000243077">
    <property type="component" value="Chromosome"/>
</dbReference>
<dbReference type="PANTHER" id="PTHR42686">
    <property type="entry name" value="GH17980P-RELATED"/>
    <property type="match status" value="1"/>
</dbReference>
<evidence type="ECO:0000313" key="2">
    <source>
        <dbReference type="EMBL" id="AVG24307.1"/>
    </source>
</evidence>
<dbReference type="Pfam" id="PF00248">
    <property type="entry name" value="Aldo_ket_red"/>
    <property type="match status" value="1"/>
</dbReference>
<dbReference type="GO" id="GO:0016491">
    <property type="term" value="F:oxidoreductase activity"/>
    <property type="evidence" value="ECO:0007669"/>
    <property type="project" value="InterPro"/>
</dbReference>
<dbReference type="OrthoDB" id="9768851at2"/>